<dbReference type="Proteomes" id="UP000236370">
    <property type="component" value="Unassembled WGS sequence"/>
</dbReference>
<organism evidence="2 3">
    <name type="scientific">Pan troglodytes</name>
    <name type="common">Chimpanzee</name>
    <dbReference type="NCBI Taxonomy" id="9598"/>
    <lineage>
        <taxon>Eukaryota</taxon>
        <taxon>Metazoa</taxon>
        <taxon>Chordata</taxon>
        <taxon>Craniata</taxon>
        <taxon>Vertebrata</taxon>
        <taxon>Euteleostomi</taxon>
        <taxon>Mammalia</taxon>
        <taxon>Eutheria</taxon>
        <taxon>Euarchontoglires</taxon>
        <taxon>Primates</taxon>
        <taxon>Haplorrhini</taxon>
        <taxon>Catarrhini</taxon>
        <taxon>Hominidae</taxon>
        <taxon>Pan</taxon>
    </lineage>
</organism>
<reference evidence="2 3" key="1">
    <citation type="submission" date="2017-12" db="EMBL/GenBank/DDBJ databases">
        <title>High-resolution comparative analysis of great ape genomes.</title>
        <authorList>
            <person name="Pollen A."/>
            <person name="Hastie A."/>
            <person name="Hormozdiari F."/>
            <person name="Dougherty M."/>
            <person name="Liu R."/>
            <person name="Chaisson M."/>
            <person name="Hoppe E."/>
            <person name="Hill C."/>
            <person name="Pang A."/>
            <person name="Hillier L."/>
            <person name="Baker C."/>
            <person name="Armstrong J."/>
            <person name="Shendure J."/>
            <person name="Paten B."/>
            <person name="Wilson R."/>
            <person name="Chao H."/>
            <person name="Schneider V."/>
            <person name="Ventura M."/>
            <person name="Kronenberg Z."/>
            <person name="Murali S."/>
            <person name="Gordon D."/>
            <person name="Cantsilieris S."/>
            <person name="Munson K."/>
            <person name="Nelson B."/>
            <person name="Raja A."/>
            <person name="Underwood J."/>
            <person name="Diekhans M."/>
            <person name="Fiddes I."/>
            <person name="Haussler D."/>
            <person name="Eichler E."/>
        </authorList>
    </citation>
    <scope>NUCLEOTIDE SEQUENCE [LARGE SCALE GENOMIC DNA]</scope>
    <source>
        <strain evidence="2">Yerkes chimp pedigree #C0471</strain>
    </source>
</reference>
<dbReference type="Pfam" id="PF25033">
    <property type="entry name" value="VPS13_M"/>
    <property type="match status" value="1"/>
</dbReference>
<dbReference type="InterPro" id="IPR056747">
    <property type="entry name" value="VPS13-like_M"/>
</dbReference>
<accession>A0A2J8PMB6</accession>
<dbReference type="InterPro" id="IPR039782">
    <property type="entry name" value="VPS13B"/>
</dbReference>
<evidence type="ECO:0000313" key="3">
    <source>
        <dbReference type="Proteomes" id="UP000236370"/>
    </source>
</evidence>
<name>A0A2J8PMB6_PANTR</name>
<feature type="non-terminal residue" evidence="2">
    <location>
        <position position="1"/>
    </location>
</feature>
<sequence>NQAAKEDTVVLKIGSVAMAPQADNPLGRSVLRKDIYHIRRHQERRAILTPVLTDFSVRITGAPAVIFTKVVSPENLHTEEILVCGHSLEVNITTNLDFFLSVAQVQLLHQLIVANMTGLEPSNKAAEISKQEQKKVDIFDGGMAETSSRYSGAQ</sequence>
<dbReference type="PANTHER" id="PTHR12517">
    <property type="entry name" value="VACUOLAR PROTEIN SORTING-ASSOCIATED PROTEIN 13B"/>
    <property type="match status" value="1"/>
</dbReference>
<dbReference type="EMBL" id="NBAG03000213">
    <property type="protein sequence ID" value="PNI85164.1"/>
    <property type="molecule type" value="Genomic_DNA"/>
</dbReference>
<evidence type="ECO:0000313" key="2">
    <source>
        <dbReference type="EMBL" id="PNI85164.1"/>
    </source>
</evidence>
<dbReference type="PANTHER" id="PTHR12517:SF0">
    <property type="entry name" value="INTERMEMBRANE LIPID TRANSFER PROTEIN VPS13B"/>
    <property type="match status" value="1"/>
</dbReference>
<gene>
    <name evidence="2" type="ORF">CK820_G0001943</name>
</gene>
<proteinExistence type="predicted"/>
<comment type="caution">
    <text evidence="2">The sequence shown here is derived from an EMBL/GenBank/DDBJ whole genome shotgun (WGS) entry which is preliminary data.</text>
</comment>
<evidence type="ECO:0000259" key="1">
    <source>
        <dbReference type="Pfam" id="PF25033"/>
    </source>
</evidence>
<dbReference type="AlphaFoldDB" id="A0A2J8PMB6"/>
<protein>
    <submittedName>
        <fullName evidence="2">VPS13B isoform 11</fullName>
    </submittedName>
</protein>
<feature type="domain" description="VPS13-like middle region" evidence="1">
    <location>
        <begin position="39"/>
        <end position="138"/>
    </location>
</feature>
<feature type="non-terminal residue" evidence="2">
    <location>
        <position position="154"/>
    </location>
</feature>